<comment type="caution">
    <text evidence="3">The sequence shown here is derived from an EMBL/GenBank/DDBJ whole genome shotgun (WGS) entry which is preliminary data.</text>
</comment>
<reference evidence="3" key="1">
    <citation type="submission" date="2019-08" db="EMBL/GenBank/DDBJ databases">
        <title>Genomic characterization of a novel candidate phylum (ARYD3) from a high temperature, high salinity tertiary oil reservoir in north central Oklahoma, USA.</title>
        <authorList>
            <person name="Youssef N.H."/>
            <person name="Yadav A."/>
            <person name="Elshahed M.S."/>
        </authorList>
    </citation>
    <scope>NUCLEOTIDE SEQUENCE [LARGE SCALE GENOMIC DNA]</scope>
    <source>
        <strain evidence="3">ARYD3</strain>
    </source>
</reference>
<evidence type="ECO:0000256" key="2">
    <source>
        <dbReference type="SAM" id="Phobius"/>
    </source>
</evidence>
<sequence length="135" mass="15775">MKNGYTLIETIVVLCVVVILGFLVYPKQKRKKNRKMRESVYNTVYAIKKNLEIYYFDSNRKFYPETGNVKELLDLINIEKETGDEFLKNINLSNTYYESNGSAYTIQINPKNSRNVYFSTTSDTSEVKKSNNKIK</sequence>
<organism evidence="3 4">
    <name type="scientific">Candidatus Mcinerneyibacterium aminivorans</name>
    <dbReference type="NCBI Taxonomy" id="2703815"/>
    <lineage>
        <taxon>Bacteria</taxon>
        <taxon>Candidatus Macinerneyibacteriota</taxon>
        <taxon>Candidatus Mcinerneyibacteria</taxon>
        <taxon>Candidatus Mcinerneyibacteriales</taxon>
        <taxon>Candidatus Mcinerneyibacteriaceae</taxon>
        <taxon>Candidatus Mcinerneyibacterium</taxon>
    </lineage>
</organism>
<dbReference type="AlphaFoldDB" id="A0A5D0MJ20"/>
<keyword evidence="2" id="KW-1133">Transmembrane helix</keyword>
<evidence type="ECO:0008006" key="5">
    <source>
        <dbReference type="Google" id="ProtNLM"/>
    </source>
</evidence>
<dbReference type="GO" id="GO:0015627">
    <property type="term" value="C:type II protein secretion system complex"/>
    <property type="evidence" value="ECO:0007669"/>
    <property type="project" value="InterPro"/>
</dbReference>
<evidence type="ECO:0000256" key="1">
    <source>
        <dbReference type="ARBA" id="ARBA00022481"/>
    </source>
</evidence>
<gene>
    <name evidence="3" type="ORF">FXF47_08565</name>
</gene>
<feature type="transmembrane region" description="Helical" evidence="2">
    <location>
        <begin position="6"/>
        <end position="25"/>
    </location>
</feature>
<dbReference type="PRINTS" id="PR00813">
    <property type="entry name" value="BCTERIALGSPG"/>
</dbReference>
<accession>A0A5D0MJ20</accession>
<proteinExistence type="predicted"/>
<evidence type="ECO:0000313" key="4">
    <source>
        <dbReference type="Proteomes" id="UP000324143"/>
    </source>
</evidence>
<dbReference type="Gene3D" id="3.30.700.10">
    <property type="entry name" value="Glycoprotein, Type 4 Pilin"/>
    <property type="match status" value="1"/>
</dbReference>
<keyword evidence="2" id="KW-0812">Transmembrane</keyword>
<keyword evidence="4" id="KW-1185">Reference proteome</keyword>
<dbReference type="InterPro" id="IPR000983">
    <property type="entry name" value="Bac_GSPG_pilin"/>
</dbReference>
<dbReference type="SUPFAM" id="SSF54523">
    <property type="entry name" value="Pili subunits"/>
    <property type="match status" value="1"/>
</dbReference>
<dbReference type="EMBL" id="VSIX01000116">
    <property type="protein sequence ID" value="TYB30559.1"/>
    <property type="molecule type" value="Genomic_DNA"/>
</dbReference>
<evidence type="ECO:0000313" key="3">
    <source>
        <dbReference type="EMBL" id="TYB30559.1"/>
    </source>
</evidence>
<keyword evidence="2" id="KW-0472">Membrane</keyword>
<dbReference type="GO" id="GO:0015628">
    <property type="term" value="P:protein secretion by the type II secretion system"/>
    <property type="evidence" value="ECO:0007669"/>
    <property type="project" value="InterPro"/>
</dbReference>
<keyword evidence="1" id="KW-0488">Methylation</keyword>
<dbReference type="Proteomes" id="UP000324143">
    <property type="component" value="Unassembled WGS sequence"/>
</dbReference>
<dbReference type="InterPro" id="IPR045584">
    <property type="entry name" value="Pilin-like"/>
</dbReference>
<protein>
    <recommendedName>
        <fullName evidence="5">Type II secretion system protein</fullName>
    </recommendedName>
</protein>
<name>A0A5D0MJ20_9BACT</name>